<comment type="caution">
    <text evidence="12">The sequence shown here is derived from an EMBL/GenBank/DDBJ whole genome shotgun (WGS) entry which is preliminary data.</text>
</comment>
<dbReference type="EMBL" id="JBHSDH010000013">
    <property type="protein sequence ID" value="MFC4292829.1"/>
    <property type="molecule type" value="Genomic_DNA"/>
</dbReference>
<dbReference type="InterPro" id="IPR012902">
    <property type="entry name" value="N_methyl_site"/>
</dbReference>
<comment type="subcellular location">
    <subcellularLocation>
        <location evidence="1">Cell inner membrane</location>
        <topology evidence="1">Single-pass membrane protein</topology>
    </subcellularLocation>
</comment>
<dbReference type="InterPro" id="IPR010054">
    <property type="entry name" value="Type2_sec_GspG"/>
</dbReference>
<dbReference type="NCBIfam" id="TIGR02532">
    <property type="entry name" value="IV_pilin_GFxxxE"/>
    <property type="match status" value="1"/>
</dbReference>
<dbReference type="InterPro" id="IPR013545">
    <property type="entry name" value="T2SS_protein-GspG_C"/>
</dbReference>
<evidence type="ECO:0000313" key="13">
    <source>
        <dbReference type="Proteomes" id="UP001595887"/>
    </source>
</evidence>
<evidence type="ECO:0000256" key="10">
    <source>
        <dbReference type="SAM" id="Phobius"/>
    </source>
</evidence>
<dbReference type="Pfam" id="PF07963">
    <property type="entry name" value="N_methyl"/>
    <property type="match status" value="1"/>
</dbReference>
<dbReference type="Pfam" id="PF08334">
    <property type="entry name" value="T2SSG"/>
    <property type="match status" value="1"/>
</dbReference>
<evidence type="ECO:0000256" key="4">
    <source>
        <dbReference type="ARBA" id="ARBA00022475"/>
    </source>
</evidence>
<dbReference type="Proteomes" id="UP001595887">
    <property type="component" value="Unassembled WGS sequence"/>
</dbReference>
<dbReference type="PANTHER" id="PTHR30093:SF44">
    <property type="entry name" value="TYPE II SECRETION SYSTEM CORE PROTEIN G"/>
    <property type="match status" value="1"/>
</dbReference>
<evidence type="ECO:0000256" key="7">
    <source>
        <dbReference type="ARBA" id="ARBA00022692"/>
    </source>
</evidence>
<dbReference type="PRINTS" id="PR00813">
    <property type="entry name" value="BCTERIALGSPG"/>
</dbReference>
<feature type="transmembrane region" description="Helical" evidence="10">
    <location>
        <begin position="21"/>
        <end position="46"/>
    </location>
</feature>
<dbReference type="InterPro" id="IPR045584">
    <property type="entry name" value="Pilin-like"/>
</dbReference>
<dbReference type="Gene3D" id="3.30.700.10">
    <property type="entry name" value="Glycoprotein, Type 4 Pilin"/>
    <property type="match status" value="1"/>
</dbReference>
<evidence type="ECO:0000256" key="3">
    <source>
        <dbReference type="ARBA" id="ARBA00020042"/>
    </source>
</evidence>
<comment type="similarity">
    <text evidence="2">Belongs to the GSP G family.</text>
</comment>
<proteinExistence type="inferred from homology"/>
<dbReference type="SUPFAM" id="SSF54523">
    <property type="entry name" value="Pili subunits"/>
    <property type="match status" value="1"/>
</dbReference>
<evidence type="ECO:0000256" key="8">
    <source>
        <dbReference type="ARBA" id="ARBA00022989"/>
    </source>
</evidence>
<dbReference type="PANTHER" id="PTHR30093">
    <property type="entry name" value="GENERAL SECRETION PATHWAY PROTEIN G"/>
    <property type="match status" value="1"/>
</dbReference>
<evidence type="ECO:0000256" key="5">
    <source>
        <dbReference type="ARBA" id="ARBA00022481"/>
    </source>
</evidence>
<organism evidence="12 13">
    <name type="scientific">Sphingorhabdus arenilitoris</name>
    <dbReference type="NCBI Taxonomy" id="1490041"/>
    <lineage>
        <taxon>Bacteria</taxon>
        <taxon>Pseudomonadati</taxon>
        <taxon>Pseudomonadota</taxon>
        <taxon>Alphaproteobacteria</taxon>
        <taxon>Sphingomonadales</taxon>
        <taxon>Sphingomonadaceae</taxon>
        <taxon>Sphingorhabdus</taxon>
    </lineage>
</organism>
<evidence type="ECO:0000256" key="2">
    <source>
        <dbReference type="ARBA" id="ARBA00009984"/>
    </source>
</evidence>
<accession>A0ABV8RJF6</accession>
<keyword evidence="4" id="KW-1003">Cell membrane</keyword>
<keyword evidence="7 10" id="KW-0812">Transmembrane</keyword>
<keyword evidence="9 10" id="KW-0472">Membrane</keyword>
<evidence type="ECO:0000256" key="1">
    <source>
        <dbReference type="ARBA" id="ARBA00004377"/>
    </source>
</evidence>
<sequence length="148" mass="15723">MPDPKYRRVKNQQRVKPKANGFTLVEMLVTVFILGLLTTIVVLAVLPNQDKAMVQKAKADIATLSQAMEIYRLDNAAYPDAGQGLQALAAPPAGGGAGGAYIKKLPNDPWGRPYQYSNPGRNGGFDIYSLGADGAPGGENENADIYSG</sequence>
<dbReference type="InterPro" id="IPR000983">
    <property type="entry name" value="Bac_GSPG_pilin"/>
</dbReference>
<dbReference type="NCBIfam" id="TIGR01710">
    <property type="entry name" value="typeII_sec_gspG"/>
    <property type="match status" value="1"/>
</dbReference>
<keyword evidence="5" id="KW-0488">Methylation</keyword>
<reference evidence="13" key="1">
    <citation type="journal article" date="2019" name="Int. J. Syst. Evol. Microbiol.">
        <title>The Global Catalogue of Microorganisms (GCM) 10K type strain sequencing project: providing services to taxonomists for standard genome sequencing and annotation.</title>
        <authorList>
            <consortium name="The Broad Institute Genomics Platform"/>
            <consortium name="The Broad Institute Genome Sequencing Center for Infectious Disease"/>
            <person name="Wu L."/>
            <person name="Ma J."/>
        </authorList>
    </citation>
    <scope>NUCLEOTIDE SEQUENCE [LARGE SCALE GENOMIC DNA]</scope>
    <source>
        <strain evidence="13">CECT 8531</strain>
    </source>
</reference>
<evidence type="ECO:0000313" key="12">
    <source>
        <dbReference type="EMBL" id="MFC4292829.1"/>
    </source>
</evidence>
<keyword evidence="6" id="KW-0997">Cell inner membrane</keyword>
<keyword evidence="13" id="KW-1185">Reference proteome</keyword>
<evidence type="ECO:0000256" key="9">
    <source>
        <dbReference type="ARBA" id="ARBA00023136"/>
    </source>
</evidence>
<evidence type="ECO:0000259" key="11">
    <source>
        <dbReference type="Pfam" id="PF08334"/>
    </source>
</evidence>
<evidence type="ECO:0000256" key="6">
    <source>
        <dbReference type="ARBA" id="ARBA00022519"/>
    </source>
</evidence>
<keyword evidence="8 10" id="KW-1133">Transmembrane helix</keyword>
<name>A0ABV8RJF6_9SPHN</name>
<gene>
    <name evidence="12" type="primary">gspG</name>
    <name evidence="12" type="ORF">ACFOWX_10435</name>
</gene>
<feature type="domain" description="Type II secretion system protein GspG C-terminal" evidence="11">
    <location>
        <begin position="45"/>
        <end position="147"/>
    </location>
</feature>
<dbReference type="RefSeq" id="WP_381425007.1">
    <property type="nucleotide sequence ID" value="NZ_JBHSDH010000013.1"/>
</dbReference>
<protein>
    <recommendedName>
        <fullName evidence="3">Type II secretion system core protein G</fullName>
    </recommendedName>
</protein>